<name>A0A7D9LXN6_PARCT</name>
<reference evidence="1" key="1">
    <citation type="submission" date="2020-04" db="EMBL/GenBank/DDBJ databases">
        <authorList>
            <person name="Alioto T."/>
            <person name="Alioto T."/>
            <person name="Gomez Garrido J."/>
        </authorList>
    </citation>
    <scope>NUCLEOTIDE SEQUENCE</scope>
    <source>
        <strain evidence="1">A484AB</strain>
    </source>
</reference>
<dbReference type="Proteomes" id="UP001152795">
    <property type="component" value="Unassembled WGS sequence"/>
</dbReference>
<comment type="caution">
    <text evidence="1">The sequence shown here is derived from an EMBL/GenBank/DDBJ whole genome shotgun (WGS) entry which is preliminary data.</text>
</comment>
<dbReference type="SUPFAM" id="SSF49785">
    <property type="entry name" value="Galactose-binding domain-like"/>
    <property type="match status" value="1"/>
</dbReference>
<accession>A0A7D9LXN6</accession>
<keyword evidence="2" id="KW-1185">Reference proteome</keyword>
<dbReference type="OrthoDB" id="5990452at2759"/>
<gene>
    <name evidence="1" type="ORF">PACLA_8A044479</name>
</gene>
<dbReference type="Gene3D" id="2.60.120.260">
    <property type="entry name" value="Galactose-binding domain-like"/>
    <property type="match status" value="1"/>
</dbReference>
<evidence type="ECO:0000313" key="2">
    <source>
        <dbReference type="Proteomes" id="UP001152795"/>
    </source>
</evidence>
<proteinExistence type="predicted"/>
<dbReference type="Pfam" id="PF00754">
    <property type="entry name" value="F5_F8_type_C"/>
    <property type="match status" value="1"/>
</dbReference>
<evidence type="ECO:0000313" key="1">
    <source>
        <dbReference type="EMBL" id="CAB4039988.1"/>
    </source>
</evidence>
<dbReference type="PROSITE" id="PS50022">
    <property type="entry name" value="FA58C_3"/>
    <property type="match status" value="1"/>
</dbReference>
<dbReference type="InterPro" id="IPR008979">
    <property type="entry name" value="Galactose-bd-like_sf"/>
</dbReference>
<dbReference type="PANTHER" id="PTHR24543">
    <property type="entry name" value="MULTICOPPER OXIDASE-RELATED"/>
    <property type="match status" value="1"/>
</dbReference>
<sequence length="134" mass="15739">MKDGRIKDSQITVTSFIRTAHSKQARLRQNMPNWGAWCPNMTGMSMLEGNYDQYIQIDLLNLTKITRIATQGREYNEGREWAKVYKLSYRKNGATWHYYKEKDEDAKLFSPTQCQLGKQPWTVKCNTKTHLIMV</sequence>
<dbReference type="AlphaFoldDB" id="A0A7D9LXN6"/>
<dbReference type="EMBL" id="CACRXK020026144">
    <property type="protein sequence ID" value="CAB4039988.1"/>
    <property type="molecule type" value="Genomic_DNA"/>
</dbReference>
<organism evidence="1 2">
    <name type="scientific">Paramuricea clavata</name>
    <name type="common">Red gorgonian</name>
    <name type="synonym">Violescent sea-whip</name>
    <dbReference type="NCBI Taxonomy" id="317549"/>
    <lineage>
        <taxon>Eukaryota</taxon>
        <taxon>Metazoa</taxon>
        <taxon>Cnidaria</taxon>
        <taxon>Anthozoa</taxon>
        <taxon>Octocorallia</taxon>
        <taxon>Malacalcyonacea</taxon>
        <taxon>Plexauridae</taxon>
        <taxon>Paramuricea</taxon>
    </lineage>
</organism>
<dbReference type="InterPro" id="IPR000421">
    <property type="entry name" value="FA58C"/>
</dbReference>
<protein>
    <submittedName>
        <fullName evidence="1">Uncharacterized protein</fullName>
    </submittedName>
</protein>